<dbReference type="Proteomes" id="UP000443153">
    <property type="component" value="Unassembled WGS sequence"/>
</dbReference>
<dbReference type="InterPro" id="IPR012467">
    <property type="entry name" value="DUF1684"/>
</dbReference>
<reference evidence="1 2" key="1">
    <citation type="submission" date="2019-11" db="EMBL/GenBank/DDBJ databases">
        <title>Maribacter lutea sp. nov., a marine bacterium isolated from intertidal sand.</title>
        <authorList>
            <person name="Liu A."/>
        </authorList>
    </citation>
    <scope>NUCLEOTIDE SEQUENCE [LARGE SCALE GENOMIC DNA]</scope>
    <source>
        <strain evidence="1 2">RZ05</strain>
    </source>
</reference>
<dbReference type="EMBL" id="WKJH01000021">
    <property type="protein sequence ID" value="MRX65122.1"/>
    <property type="molecule type" value="Genomic_DNA"/>
</dbReference>
<accession>A0A6I2MQL5</accession>
<dbReference type="PANTHER" id="PTHR41913">
    <property type="entry name" value="DUF1684 DOMAIN-CONTAINING PROTEIN"/>
    <property type="match status" value="1"/>
</dbReference>
<organism evidence="1 2">
    <name type="scientific">Maribacter luteus</name>
    <dbReference type="NCBI Taxonomy" id="2594478"/>
    <lineage>
        <taxon>Bacteria</taxon>
        <taxon>Pseudomonadati</taxon>
        <taxon>Bacteroidota</taxon>
        <taxon>Flavobacteriia</taxon>
        <taxon>Flavobacteriales</taxon>
        <taxon>Flavobacteriaceae</taxon>
        <taxon>Maribacter</taxon>
    </lineage>
</organism>
<dbReference type="OrthoDB" id="5493262at2"/>
<dbReference type="PANTHER" id="PTHR41913:SF1">
    <property type="entry name" value="DUF1684 DOMAIN-CONTAINING PROTEIN"/>
    <property type="match status" value="1"/>
</dbReference>
<protein>
    <submittedName>
        <fullName evidence="1">DUF1684 domain-containing protein</fullName>
    </submittedName>
</protein>
<name>A0A6I2MQL5_9FLAO</name>
<dbReference type="PROSITE" id="PS51257">
    <property type="entry name" value="PROKAR_LIPOPROTEIN"/>
    <property type="match status" value="1"/>
</dbReference>
<dbReference type="AlphaFoldDB" id="A0A6I2MQL5"/>
<dbReference type="Pfam" id="PF07920">
    <property type="entry name" value="DUF1684"/>
    <property type="match status" value="1"/>
</dbReference>
<evidence type="ECO:0000313" key="2">
    <source>
        <dbReference type="Proteomes" id="UP000443153"/>
    </source>
</evidence>
<proteinExistence type="predicted"/>
<keyword evidence="2" id="KW-1185">Reference proteome</keyword>
<dbReference type="RefSeq" id="WP_154367645.1">
    <property type="nucleotide sequence ID" value="NZ_WKJH01000021.1"/>
</dbReference>
<sequence length="220" mass="25210">MKHTFLLVFLIMTLVSCKQGKKYHDESKVVLDEIVDTTLKGVLGFQEKLNEEFKDPETSPLPDRYRKDFIGLEFFEPDTNYIVKAKFVLTPDALPFLMPTTTERESEETVYGIAYFQLNGVAHQLEVYQNKQLMLEEGFEDYLFLPFTDQTNGQETYAGGRYIDLRIPEGDSLTIDFNKAYNPYCAYNKKYSCPLVPSVNSLDTKVLAGVKDFKKGKGKS</sequence>
<gene>
    <name evidence="1" type="ORF">GJ691_13235</name>
</gene>
<comment type="caution">
    <text evidence="1">The sequence shown here is derived from an EMBL/GenBank/DDBJ whole genome shotgun (WGS) entry which is preliminary data.</text>
</comment>
<evidence type="ECO:0000313" key="1">
    <source>
        <dbReference type="EMBL" id="MRX65122.1"/>
    </source>
</evidence>